<dbReference type="InterPro" id="IPR029016">
    <property type="entry name" value="GAF-like_dom_sf"/>
</dbReference>
<protein>
    <submittedName>
        <fullName evidence="4">Putative signaling protein</fullName>
    </submittedName>
</protein>
<dbReference type="SUPFAM" id="SSF55073">
    <property type="entry name" value="Nucleotide cyclase"/>
    <property type="match status" value="1"/>
</dbReference>
<dbReference type="InterPro" id="IPR001633">
    <property type="entry name" value="EAL_dom"/>
</dbReference>
<dbReference type="PANTHER" id="PTHR33121">
    <property type="entry name" value="CYCLIC DI-GMP PHOSPHODIESTERASE PDEF"/>
    <property type="match status" value="1"/>
</dbReference>
<dbReference type="SMART" id="SM00267">
    <property type="entry name" value="GGDEF"/>
    <property type="match status" value="1"/>
</dbReference>
<name>A0A4V0Z7H8_9FIRM</name>
<feature type="transmembrane region" description="Helical" evidence="1">
    <location>
        <begin position="147"/>
        <end position="169"/>
    </location>
</feature>
<dbReference type="Pfam" id="PF00563">
    <property type="entry name" value="EAL"/>
    <property type="match status" value="1"/>
</dbReference>
<dbReference type="PROSITE" id="PS50887">
    <property type="entry name" value="GGDEF"/>
    <property type="match status" value="1"/>
</dbReference>
<keyword evidence="1" id="KW-1133">Transmembrane helix</keyword>
<feature type="domain" description="EAL" evidence="2">
    <location>
        <begin position="647"/>
        <end position="900"/>
    </location>
</feature>
<dbReference type="InterPro" id="IPR043128">
    <property type="entry name" value="Rev_trsase/Diguanyl_cyclase"/>
</dbReference>
<dbReference type="Proteomes" id="UP000289794">
    <property type="component" value="Chromosome"/>
</dbReference>
<dbReference type="GO" id="GO:0071111">
    <property type="term" value="F:cyclic-guanylate-specific phosphodiesterase activity"/>
    <property type="evidence" value="ECO:0007669"/>
    <property type="project" value="InterPro"/>
</dbReference>
<dbReference type="Gene3D" id="3.30.450.40">
    <property type="match status" value="1"/>
</dbReference>
<dbReference type="Gene3D" id="3.20.20.450">
    <property type="entry name" value="EAL domain"/>
    <property type="match status" value="1"/>
</dbReference>
<reference evidence="4 5" key="1">
    <citation type="submission" date="2019-01" db="EMBL/GenBank/DDBJ databases">
        <title>PMF-metabolizing Aryl O-demethylase.</title>
        <authorList>
            <person name="Kim M."/>
        </authorList>
    </citation>
    <scope>NUCLEOTIDE SEQUENCE [LARGE SCALE GENOMIC DNA]</scope>
    <source>
        <strain evidence="4 5">PMF1</strain>
    </source>
</reference>
<dbReference type="InterPro" id="IPR035919">
    <property type="entry name" value="EAL_sf"/>
</dbReference>
<evidence type="ECO:0000313" key="5">
    <source>
        <dbReference type="Proteomes" id="UP000289794"/>
    </source>
</evidence>
<accession>A0A4V0Z7H8</accession>
<dbReference type="SUPFAM" id="SSF141868">
    <property type="entry name" value="EAL domain-like"/>
    <property type="match status" value="1"/>
</dbReference>
<dbReference type="EMBL" id="CP035945">
    <property type="protein sequence ID" value="QBE96848.1"/>
    <property type="molecule type" value="Genomic_DNA"/>
</dbReference>
<dbReference type="NCBIfam" id="TIGR00254">
    <property type="entry name" value="GGDEF"/>
    <property type="match status" value="1"/>
</dbReference>
<dbReference type="SUPFAM" id="SSF55781">
    <property type="entry name" value="GAF domain-like"/>
    <property type="match status" value="1"/>
</dbReference>
<dbReference type="InterPro" id="IPR050706">
    <property type="entry name" value="Cyclic-di-GMP_PDE-like"/>
</dbReference>
<proteinExistence type="predicted"/>
<evidence type="ECO:0000259" key="2">
    <source>
        <dbReference type="PROSITE" id="PS50883"/>
    </source>
</evidence>
<dbReference type="CDD" id="cd01948">
    <property type="entry name" value="EAL"/>
    <property type="match status" value="1"/>
</dbReference>
<evidence type="ECO:0000259" key="3">
    <source>
        <dbReference type="PROSITE" id="PS50887"/>
    </source>
</evidence>
<dbReference type="InterPro" id="IPR029787">
    <property type="entry name" value="Nucleotide_cyclase"/>
</dbReference>
<dbReference type="SMART" id="SM00052">
    <property type="entry name" value="EAL"/>
    <property type="match status" value="1"/>
</dbReference>
<dbReference type="AlphaFoldDB" id="A0A4V0Z7H8"/>
<keyword evidence="1" id="KW-0812">Transmembrane</keyword>
<dbReference type="KEGG" id="bpro:PMF13cell1_02395"/>
<evidence type="ECO:0000313" key="4">
    <source>
        <dbReference type="EMBL" id="QBE96848.1"/>
    </source>
</evidence>
<gene>
    <name evidence="4" type="ORF">PMF13cell1_02395</name>
</gene>
<feature type="domain" description="GGDEF" evidence="3">
    <location>
        <begin position="514"/>
        <end position="638"/>
    </location>
</feature>
<dbReference type="InterPro" id="IPR000160">
    <property type="entry name" value="GGDEF_dom"/>
</dbReference>
<keyword evidence="1" id="KW-0472">Membrane</keyword>
<sequence>MQKRMMTIFLLVALILSGLLSLYSMGNLQGNARVINYTGVVRGATQRLVKEELEGHRDDALISRLDGIIEELRTGKGENHLVRLKDSEYQEMMTSMQERWSEIKQEILKVRDGADSGRLYSLSEDFFWLADESVGVAEEYAERYVRMAQICFAALTLICTVAAALLAVYMKKQEKRRRAVDMMENANLEKSRKLSRMTEDLQAPMNQISELLYVSDVDTYELLFINDAGKRSFHVDDIKGKICYRVLQGRESPCPFCTNKFLKSGENYTWETTNPITGRHYLLKDRLIEWDGRRARLELAFDTTEAEYEKEKLKYALSSEQMVMECVRTLYCKKDMKDAVGDVLQEIGTFLKAERTYMFHLRDGFLYRDYEWCAASVEPGQEVLAGLPHERLEQWREVLNEKGCIVIKDTDEFKEVFPGSEEIIKERNIRNTAVALLEREGVLMGCLGVDNLPEERLMNIGSILQTLCYFILLAYRRAEDEQQLSHLSYHDTLTSFYNRNRYIEDMQEMTGKVGSVGIVYLDVNGLKDINDQYGHAFGDKVLIECAERMKQVFGEGNFYRVGGDEFVIVCPSVSKEQFRGMVNELRAAFKRDELCKAAIGSQWTEKLMDVGQAVANADARMYEDKKEFYRNNPASKRYRHHSDELLYLTDPEILREEISRNQFVVYLQPKISSADRMAVGAEALIRYQSRDGSLVLPGNFLPLLEESQTVSQIDFFVFEFICSKIKEWSREGKKGFPVSVNFSRYSLIQPHFIERLLSICEKYEISPRYLEIEITETVRSIDDIDIGVLIESLREAGFIVTIDDFGTEYANLALLSAVEFDVLKLDKSMVDDVVNNTKARAIVGSIVELGKKMGIQIVAEGIETEEQLAVLRACGVELAQGFLFSKPISVNEYEKRYLDK</sequence>
<dbReference type="CDD" id="cd01949">
    <property type="entry name" value="GGDEF"/>
    <property type="match status" value="1"/>
</dbReference>
<dbReference type="Gene3D" id="3.30.70.270">
    <property type="match status" value="1"/>
</dbReference>
<dbReference type="RefSeq" id="WP_130180852.1">
    <property type="nucleotide sequence ID" value="NZ_CP035945.1"/>
</dbReference>
<dbReference type="Pfam" id="PF00990">
    <property type="entry name" value="GGDEF"/>
    <property type="match status" value="1"/>
</dbReference>
<dbReference type="PANTHER" id="PTHR33121:SF71">
    <property type="entry name" value="OXYGEN SENSOR PROTEIN DOSP"/>
    <property type="match status" value="1"/>
</dbReference>
<dbReference type="PROSITE" id="PS50883">
    <property type="entry name" value="EAL"/>
    <property type="match status" value="1"/>
</dbReference>
<organism evidence="4 5">
    <name type="scientific">Blautia producta</name>
    <dbReference type="NCBI Taxonomy" id="33035"/>
    <lineage>
        <taxon>Bacteria</taxon>
        <taxon>Bacillati</taxon>
        <taxon>Bacillota</taxon>
        <taxon>Clostridia</taxon>
        <taxon>Lachnospirales</taxon>
        <taxon>Lachnospiraceae</taxon>
        <taxon>Blautia</taxon>
    </lineage>
</organism>
<evidence type="ECO:0000256" key="1">
    <source>
        <dbReference type="SAM" id="Phobius"/>
    </source>
</evidence>